<gene>
    <name evidence="2" type="ORF">PIGHUM_03686</name>
</gene>
<feature type="region of interest" description="Disordered" evidence="1">
    <location>
        <begin position="1"/>
        <end position="34"/>
    </location>
</feature>
<dbReference type="EMBL" id="UWPJ01000027">
    <property type="protein sequence ID" value="VCU71601.1"/>
    <property type="molecule type" value="Genomic_DNA"/>
</dbReference>
<evidence type="ECO:0000256" key="1">
    <source>
        <dbReference type="SAM" id="MobiDB-lite"/>
    </source>
</evidence>
<organism evidence="2 3">
    <name type="scientific">Pigmentiphaga humi</name>
    <dbReference type="NCBI Taxonomy" id="2478468"/>
    <lineage>
        <taxon>Bacteria</taxon>
        <taxon>Pseudomonadati</taxon>
        <taxon>Pseudomonadota</taxon>
        <taxon>Betaproteobacteria</taxon>
        <taxon>Burkholderiales</taxon>
        <taxon>Alcaligenaceae</taxon>
        <taxon>Pigmentiphaga</taxon>
    </lineage>
</organism>
<proteinExistence type="predicted"/>
<name>A0A3P4B6P9_9BURK</name>
<keyword evidence="3" id="KW-1185">Reference proteome</keyword>
<sequence>MSMILAPPGDGDGGRSRGREELSPAARTGLHIKP</sequence>
<evidence type="ECO:0000313" key="3">
    <source>
        <dbReference type="Proteomes" id="UP000277294"/>
    </source>
</evidence>
<dbReference type="AlphaFoldDB" id="A0A3P4B6P9"/>
<protein>
    <submittedName>
        <fullName evidence="2">Uncharacterized protein</fullName>
    </submittedName>
</protein>
<feature type="compositionally biased region" description="Basic and acidic residues" evidence="1">
    <location>
        <begin position="12"/>
        <end position="22"/>
    </location>
</feature>
<reference evidence="2 3" key="1">
    <citation type="submission" date="2018-10" db="EMBL/GenBank/DDBJ databases">
        <authorList>
            <person name="Criscuolo A."/>
        </authorList>
    </citation>
    <scope>NUCLEOTIDE SEQUENCE [LARGE SCALE GENOMIC DNA]</scope>
    <source>
        <strain evidence="2">DnA1</strain>
    </source>
</reference>
<evidence type="ECO:0000313" key="2">
    <source>
        <dbReference type="EMBL" id="VCU71601.1"/>
    </source>
</evidence>
<accession>A0A3P4B6P9</accession>
<dbReference type="Proteomes" id="UP000277294">
    <property type="component" value="Unassembled WGS sequence"/>
</dbReference>